<feature type="domain" description="Neurotransmitter-gated ion-channel transmembrane" evidence="14">
    <location>
        <begin position="216"/>
        <end position="464"/>
    </location>
</feature>
<proteinExistence type="predicted"/>
<feature type="domain" description="Neurotransmitter-gated ion-channel ligand-binding" evidence="13">
    <location>
        <begin position="10"/>
        <end position="185"/>
    </location>
</feature>
<dbReference type="InterPro" id="IPR036719">
    <property type="entry name" value="Neuro-gated_channel_TM_sf"/>
</dbReference>
<dbReference type="EMBL" id="AP028914">
    <property type="protein sequence ID" value="BES95402.1"/>
    <property type="molecule type" value="Genomic_DNA"/>
</dbReference>
<dbReference type="PRINTS" id="PR00253">
    <property type="entry name" value="GABAARECEPTR"/>
</dbReference>
<evidence type="ECO:0000256" key="9">
    <source>
        <dbReference type="ARBA" id="ARBA00023136"/>
    </source>
</evidence>
<dbReference type="Pfam" id="PF02931">
    <property type="entry name" value="Neur_chan_LBD"/>
    <property type="match status" value="1"/>
</dbReference>
<keyword evidence="4" id="KW-1003">Cell membrane</keyword>
<keyword evidence="16" id="KW-1185">Reference proteome</keyword>
<evidence type="ECO:0000256" key="6">
    <source>
        <dbReference type="ARBA" id="ARBA00022729"/>
    </source>
</evidence>
<feature type="transmembrane region" description="Helical" evidence="12">
    <location>
        <begin position="449"/>
        <end position="468"/>
    </location>
</feature>
<dbReference type="SUPFAM" id="SSF63712">
    <property type="entry name" value="Nicotinic receptor ligand binding domain-like"/>
    <property type="match status" value="1"/>
</dbReference>
<keyword evidence="8" id="KW-0406">Ion transport</keyword>
<dbReference type="InterPro" id="IPR018000">
    <property type="entry name" value="Neurotransmitter_ion_chnl_CS"/>
</dbReference>
<comment type="subcellular location">
    <subcellularLocation>
        <location evidence="2">Cell membrane</location>
    </subcellularLocation>
    <subcellularLocation>
        <location evidence="1">Membrane</location>
        <topology evidence="1">Multi-pass membrane protein</topology>
    </subcellularLocation>
</comment>
<keyword evidence="5 12" id="KW-0812">Transmembrane</keyword>
<organism evidence="15 16">
    <name type="scientific">Nesidiocoris tenuis</name>
    <dbReference type="NCBI Taxonomy" id="355587"/>
    <lineage>
        <taxon>Eukaryota</taxon>
        <taxon>Metazoa</taxon>
        <taxon>Ecdysozoa</taxon>
        <taxon>Arthropoda</taxon>
        <taxon>Hexapoda</taxon>
        <taxon>Insecta</taxon>
        <taxon>Pterygota</taxon>
        <taxon>Neoptera</taxon>
        <taxon>Paraneoptera</taxon>
        <taxon>Hemiptera</taxon>
        <taxon>Heteroptera</taxon>
        <taxon>Panheteroptera</taxon>
        <taxon>Cimicomorpha</taxon>
        <taxon>Miridae</taxon>
        <taxon>Dicyphina</taxon>
        <taxon>Nesidiocoris</taxon>
    </lineage>
</organism>
<evidence type="ECO:0000256" key="1">
    <source>
        <dbReference type="ARBA" id="ARBA00004141"/>
    </source>
</evidence>
<dbReference type="InterPro" id="IPR006029">
    <property type="entry name" value="Neurotrans-gated_channel_TM"/>
</dbReference>
<evidence type="ECO:0000256" key="10">
    <source>
        <dbReference type="ARBA" id="ARBA00023303"/>
    </source>
</evidence>
<dbReference type="Proteomes" id="UP001307889">
    <property type="component" value="Chromosome 6"/>
</dbReference>
<keyword evidence="6" id="KW-0732">Signal</keyword>
<dbReference type="InterPro" id="IPR006028">
    <property type="entry name" value="GABAA/Glycine_rcpt"/>
</dbReference>
<feature type="transmembrane region" description="Helical" evidence="12">
    <location>
        <begin position="241"/>
        <end position="258"/>
    </location>
</feature>
<dbReference type="Gene3D" id="2.70.170.10">
    <property type="entry name" value="Neurotransmitter-gated ion-channel ligand-binding domain"/>
    <property type="match status" value="1"/>
</dbReference>
<reference evidence="15 16" key="1">
    <citation type="submission" date="2023-09" db="EMBL/GenBank/DDBJ databases">
        <title>Nesidiocoris tenuis whole genome shotgun sequence.</title>
        <authorList>
            <person name="Shibata T."/>
            <person name="Shimoda M."/>
            <person name="Kobayashi T."/>
            <person name="Uehara T."/>
        </authorList>
    </citation>
    <scope>NUCLEOTIDE SEQUENCE [LARGE SCALE GENOMIC DNA]</scope>
    <source>
        <strain evidence="15 16">Japan</strain>
    </source>
</reference>
<evidence type="ECO:0000313" key="15">
    <source>
        <dbReference type="EMBL" id="BES95402.1"/>
    </source>
</evidence>
<feature type="transmembrane region" description="Helical" evidence="12">
    <location>
        <begin position="216"/>
        <end position="234"/>
    </location>
</feature>
<keyword evidence="10" id="KW-0407">Ion channel</keyword>
<evidence type="ECO:0000256" key="5">
    <source>
        <dbReference type="ARBA" id="ARBA00022692"/>
    </source>
</evidence>
<keyword evidence="3" id="KW-0813">Transport</keyword>
<protein>
    <submittedName>
        <fullName evidence="15">Glycine receptor beta</fullName>
    </submittedName>
</protein>
<evidence type="ECO:0000313" key="16">
    <source>
        <dbReference type="Proteomes" id="UP001307889"/>
    </source>
</evidence>
<evidence type="ECO:0000259" key="13">
    <source>
        <dbReference type="Pfam" id="PF02931"/>
    </source>
</evidence>
<dbReference type="InterPro" id="IPR006202">
    <property type="entry name" value="Neur_chan_lig-bd"/>
</dbReference>
<evidence type="ECO:0000256" key="3">
    <source>
        <dbReference type="ARBA" id="ARBA00022448"/>
    </source>
</evidence>
<evidence type="ECO:0000256" key="12">
    <source>
        <dbReference type="SAM" id="Phobius"/>
    </source>
</evidence>
<accession>A0ABN7AVJ4</accession>
<dbReference type="Pfam" id="PF02932">
    <property type="entry name" value="Neur_chan_memb"/>
    <property type="match status" value="1"/>
</dbReference>
<evidence type="ECO:0000256" key="4">
    <source>
        <dbReference type="ARBA" id="ARBA00022475"/>
    </source>
</evidence>
<feature type="region of interest" description="Disordered" evidence="11">
    <location>
        <begin position="362"/>
        <end position="382"/>
    </location>
</feature>
<dbReference type="PROSITE" id="PS00236">
    <property type="entry name" value="NEUROTR_ION_CHANNEL"/>
    <property type="match status" value="1"/>
</dbReference>
<dbReference type="PANTHER" id="PTHR18945">
    <property type="entry name" value="NEUROTRANSMITTER GATED ION CHANNEL"/>
    <property type="match status" value="1"/>
</dbReference>
<evidence type="ECO:0000256" key="8">
    <source>
        <dbReference type="ARBA" id="ARBA00023065"/>
    </source>
</evidence>
<keyword evidence="9 12" id="KW-0472">Membrane</keyword>
<dbReference type="InterPro" id="IPR036734">
    <property type="entry name" value="Neur_chan_lig-bd_sf"/>
</dbReference>
<keyword evidence="15" id="KW-0675">Receptor</keyword>
<evidence type="ECO:0000256" key="2">
    <source>
        <dbReference type="ARBA" id="ARBA00004236"/>
    </source>
</evidence>
<dbReference type="InterPro" id="IPR038050">
    <property type="entry name" value="Neuro_actylchol_rec"/>
</dbReference>
<dbReference type="InterPro" id="IPR006201">
    <property type="entry name" value="Neur_channel"/>
</dbReference>
<keyword evidence="7 12" id="KW-1133">Transmembrane helix</keyword>
<evidence type="ECO:0000256" key="7">
    <source>
        <dbReference type="ARBA" id="ARBA00022989"/>
    </source>
</evidence>
<dbReference type="SUPFAM" id="SSF90112">
    <property type="entry name" value="Neurotransmitter-gated ion-channel transmembrane pore"/>
    <property type="match status" value="1"/>
</dbReference>
<dbReference type="Gene3D" id="1.20.58.390">
    <property type="entry name" value="Neurotransmitter-gated ion-channel transmembrane domain"/>
    <property type="match status" value="1"/>
</dbReference>
<feature type="transmembrane region" description="Helical" evidence="12">
    <location>
        <begin position="273"/>
        <end position="296"/>
    </location>
</feature>
<name>A0ABN7AVJ4_9HEMI</name>
<gene>
    <name evidence="15" type="ORF">NTJ_08211</name>
</gene>
<evidence type="ECO:0000256" key="11">
    <source>
        <dbReference type="SAM" id="MobiDB-lite"/>
    </source>
</evidence>
<sequence>MSNYVVIVSAKNIEVSISLFINRVSAVEESKEEISLEVFLQVYWEDTRINITEELPDADDHLELTWDTTHVEEQKFWIPDLYIRQLRDMKVLSLFQEMTSVRIYRNQTMRISIGATVQIKCDMDFVLYPLDVQKCAVDFSSYKYTIPSMTFKWRDDPPLSFPSDFGKDGYRLPKYVVSFRAEEEQHIVYYGEGNHSTARMLITMSRELRSHLLESYLPSTLFVIMSWGSFVVMPEVVPGRMVLLVTTLLSLVTMFDTIRNNSPSALELKCIEVWLISCTLFVFFALLEYFIVLFGIRYDKHWRHKKQEIETFSITNHVSNKERLRGMFQHPKVSPQESHANTNNATMISTNLANATANAANTANSVANSHSHPVANSKDPSPVQNDIAAHATSAAKEPIEVDGNLNPEAGRVGLDPASTVTGKQKFQLLTKHVILYVGSQRGTIDQISLGLFPLCFLLFSITYWISYISESKRRASA</sequence>
<evidence type="ECO:0000259" key="14">
    <source>
        <dbReference type="Pfam" id="PF02932"/>
    </source>
</evidence>